<evidence type="ECO:0000313" key="2">
    <source>
        <dbReference type="EMBL" id="KII69761.1"/>
    </source>
</evidence>
<sequence length="126" mass="14714">MHIHDRNSIDADFSLPRRAEMQSFKRIHTLAILHTPIIIQTCLELGFIFELLLKTHFRKIYTLALIVTKLANGSFGVPCSWSSRKNMAEYKLYNFTQQEFPSRFCIEPRSDIDFFDLLSSPCNQLD</sequence>
<name>A0A0C2MR84_THEKT</name>
<organism evidence="2 3">
    <name type="scientific">Thelohanellus kitauei</name>
    <name type="common">Myxosporean</name>
    <dbReference type="NCBI Taxonomy" id="669202"/>
    <lineage>
        <taxon>Eukaryota</taxon>
        <taxon>Metazoa</taxon>
        <taxon>Cnidaria</taxon>
        <taxon>Myxozoa</taxon>
        <taxon>Myxosporea</taxon>
        <taxon>Bivalvulida</taxon>
        <taxon>Platysporina</taxon>
        <taxon>Myxobolidae</taxon>
        <taxon>Thelohanellus</taxon>
    </lineage>
</organism>
<comment type="caution">
    <text evidence="2">The sequence shown here is derived from an EMBL/GenBank/DDBJ whole genome shotgun (WGS) entry which is preliminary data.</text>
</comment>
<evidence type="ECO:0000256" key="1">
    <source>
        <dbReference type="SAM" id="Phobius"/>
    </source>
</evidence>
<feature type="transmembrane region" description="Helical" evidence="1">
    <location>
        <begin position="27"/>
        <end position="48"/>
    </location>
</feature>
<keyword evidence="1" id="KW-1133">Transmembrane helix</keyword>
<evidence type="ECO:0000313" key="3">
    <source>
        <dbReference type="Proteomes" id="UP000031668"/>
    </source>
</evidence>
<proteinExistence type="predicted"/>
<dbReference type="AlphaFoldDB" id="A0A0C2MR84"/>
<keyword evidence="3" id="KW-1185">Reference proteome</keyword>
<gene>
    <name evidence="2" type="ORF">RF11_08625</name>
</gene>
<reference evidence="2 3" key="1">
    <citation type="journal article" date="2014" name="Genome Biol. Evol.">
        <title>The genome of the myxosporean Thelohanellus kitauei shows adaptations to nutrient acquisition within its fish host.</title>
        <authorList>
            <person name="Yang Y."/>
            <person name="Xiong J."/>
            <person name="Zhou Z."/>
            <person name="Huo F."/>
            <person name="Miao W."/>
            <person name="Ran C."/>
            <person name="Liu Y."/>
            <person name="Zhang J."/>
            <person name="Feng J."/>
            <person name="Wang M."/>
            <person name="Wang M."/>
            <person name="Wang L."/>
            <person name="Yao B."/>
        </authorList>
    </citation>
    <scope>NUCLEOTIDE SEQUENCE [LARGE SCALE GENOMIC DNA]</scope>
    <source>
        <strain evidence="2">Wuqing</strain>
    </source>
</reference>
<keyword evidence="1" id="KW-0472">Membrane</keyword>
<dbReference type="EMBL" id="JWZT01002290">
    <property type="protein sequence ID" value="KII69761.1"/>
    <property type="molecule type" value="Genomic_DNA"/>
</dbReference>
<dbReference type="Proteomes" id="UP000031668">
    <property type="component" value="Unassembled WGS sequence"/>
</dbReference>
<accession>A0A0C2MR84</accession>
<protein>
    <submittedName>
        <fullName evidence="2">Uncharacterized protein</fullName>
    </submittedName>
</protein>
<keyword evidence="1" id="KW-0812">Transmembrane</keyword>